<dbReference type="InterPro" id="IPR051081">
    <property type="entry name" value="HTH_MetalResp_TranReg"/>
</dbReference>
<organism evidence="5">
    <name type="scientific">mine drainage metagenome</name>
    <dbReference type="NCBI Taxonomy" id="410659"/>
    <lineage>
        <taxon>unclassified sequences</taxon>
        <taxon>metagenomes</taxon>
        <taxon>ecological metagenomes</taxon>
    </lineage>
</organism>
<reference evidence="5" key="1">
    <citation type="submission" date="2013-08" db="EMBL/GenBank/DDBJ databases">
        <authorList>
            <person name="Mendez C."/>
            <person name="Richter M."/>
            <person name="Ferrer M."/>
            <person name="Sanchez J."/>
        </authorList>
    </citation>
    <scope>NUCLEOTIDE SEQUENCE</scope>
</reference>
<evidence type="ECO:0000313" key="5">
    <source>
        <dbReference type="EMBL" id="EQD47928.1"/>
    </source>
</evidence>
<dbReference type="PANTHER" id="PTHR33154">
    <property type="entry name" value="TRANSCRIPTIONAL REGULATOR, ARSR FAMILY"/>
    <property type="match status" value="1"/>
</dbReference>
<dbReference type="InterPro" id="IPR036390">
    <property type="entry name" value="WH_DNA-bd_sf"/>
</dbReference>
<evidence type="ECO:0000259" key="4">
    <source>
        <dbReference type="PROSITE" id="PS50987"/>
    </source>
</evidence>
<proteinExistence type="predicted"/>
<dbReference type="PRINTS" id="PR00778">
    <property type="entry name" value="HTHARSR"/>
</dbReference>
<dbReference type="InterPro" id="IPR036388">
    <property type="entry name" value="WH-like_DNA-bd_sf"/>
</dbReference>
<dbReference type="EMBL" id="AUZX01010474">
    <property type="protein sequence ID" value="EQD47928.1"/>
    <property type="molecule type" value="Genomic_DNA"/>
</dbReference>
<dbReference type="SMART" id="SM00418">
    <property type="entry name" value="HTH_ARSR"/>
    <property type="match status" value="1"/>
</dbReference>
<keyword evidence="3" id="KW-0804">Transcription</keyword>
<gene>
    <name evidence="5" type="ORF">B1A_14274</name>
</gene>
<dbReference type="NCBIfam" id="NF033788">
    <property type="entry name" value="HTH_metalloreg"/>
    <property type="match status" value="1"/>
</dbReference>
<dbReference type="AlphaFoldDB" id="T0ZTA7"/>
<accession>T0ZTA7</accession>
<keyword evidence="2" id="KW-0238">DNA-binding</keyword>
<evidence type="ECO:0000256" key="2">
    <source>
        <dbReference type="ARBA" id="ARBA00023125"/>
    </source>
</evidence>
<dbReference type="Gene3D" id="1.10.10.10">
    <property type="entry name" value="Winged helix-like DNA-binding domain superfamily/Winged helix DNA-binding domain"/>
    <property type="match status" value="1"/>
</dbReference>
<name>T0ZTA7_9ZZZZ</name>
<dbReference type="InterPro" id="IPR001845">
    <property type="entry name" value="HTH_ArsR_DNA-bd_dom"/>
</dbReference>
<evidence type="ECO:0000256" key="1">
    <source>
        <dbReference type="ARBA" id="ARBA00023015"/>
    </source>
</evidence>
<dbReference type="PROSITE" id="PS50987">
    <property type="entry name" value="HTH_ARSR_2"/>
    <property type="match status" value="1"/>
</dbReference>
<dbReference type="InterPro" id="IPR011991">
    <property type="entry name" value="ArsR-like_HTH"/>
</dbReference>
<dbReference type="SUPFAM" id="SSF46785">
    <property type="entry name" value="Winged helix' DNA-binding domain"/>
    <property type="match status" value="1"/>
</dbReference>
<keyword evidence="1" id="KW-0805">Transcription regulation</keyword>
<dbReference type="GO" id="GO:0003677">
    <property type="term" value="F:DNA binding"/>
    <property type="evidence" value="ECO:0007669"/>
    <property type="project" value="UniProtKB-KW"/>
</dbReference>
<evidence type="ECO:0000256" key="3">
    <source>
        <dbReference type="ARBA" id="ARBA00023163"/>
    </source>
</evidence>
<dbReference type="PANTHER" id="PTHR33154:SF18">
    <property type="entry name" value="ARSENICAL RESISTANCE OPERON REPRESSOR"/>
    <property type="match status" value="1"/>
</dbReference>
<dbReference type="CDD" id="cd00090">
    <property type="entry name" value="HTH_ARSR"/>
    <property type="match status" value="1"/>
</dbReference>
<reference evidence="5" key="2">
    <citation type="journal article" date="2014" name="ISME J.">
        <title>Microbial stratification in low pH oxic and suboxic macroscopic growths along an acid mine drainage.</title>
        <authorList>
            <person name="Mendez-Garcia C."/>
            <person name="Mesa V."/>
            <person name="Sprenger R.R."/>
            <person name="Richter M."/>
            <person name="Diez M.S."/>
            <person name="Solano J."/>
            <person name="Bargiela R."/>
            <person name="Golyshina O.V."/>
            <person name="Manteca A."/>
            <person name="Ramos J.L."/>
            <person name="Gallego J.R."/>
            <person name="Llorente I."/>
            <person name="Martins Dos Santos V.A."/>
            <person name="Jensen O.N."/>
            <person name="Pelaez A.I."/>
            <person name="Sanchez J."/>
            <person name="Ferrer M."/>
        </authorList>
    </citation>
    <scope>NUCLEOTIDE SEQUENCE</scope>
</reference>
<comment type="caution">
    <text evidence="5">The sequence shown here is derived from an EMBL/GenBank/DDBJ whole genome shotgun (WGS) entry which is preliminary data.</text>
</comment>
<feature type="domain" description="HTH arsR-type" evidence="4">
    <location>
        <begin position="44"/>
        <end position="128"/>
    </location>
</feature>
<dbReference type="GO" id="GO:0003700">
    <property type="term" value="F:DNA-binding transcription factor activity"/>
    <property type="evidence" value="ECO:0007669"/>
    <property type="project" value="InterPro"/>
</dbReference>
<dbReference type="Pfam" id="PF01022">
    <property type="entry name" value="HTH_5"/>
    <property type="match status" value="1"/>
</dbReference>
<sequence length="128" mass="14131">MLIVVDMMAGAKVELGLVPRLERLTGEDASCCVPEYRALSREVTHAQGFSRALTRARALSDRSRMTAVILLRRRPELCACEIQAVLGVSHATVSHHMRILSKAGIVQGRRKGKWMYYRLASAAGVDIP</sequence>
<protein>
    <submittedName>
        <fullName evidence="5">Bacterial regulatory protein, ArsR domain protein</fullName>
    </submittedName>
</protein>